<evidence type="ECO:0000313" key="9">
    <source>
        <dbReference type="EMBL" id="KAK9776735.1"/>
    </source>
</evidence>
<comment type="caution">
    <text evidence="9">The sequence shown here is derived from an EMBL/GenBank/DDBJ whole genome shotgun (WGS) entry which is preliminary data.</text>
</comment>
<organism evidence="9 10">
    <name type="scientific">Seiridium cardinale</name>
    <dbReference type="NCBI Taxonomy" id="138064"/>
    <lineage>
        <taxon>Eukaryota</taxon>
        <taxon>Fungi</taxon>
        <taxon>Dikarya</taxon>
        <taxon>Ascomycota</taxon>
        <taxon>Pezizomycotina</taxon>
        <taxon>Sordariomycetes</taxon>
        <taxon>Xylariomycetidae</taxon>
        <taxon>Amphisphaeriales</taxon>
        <taxon>Sporocadaceae</taxon>
        <taxon>Seiridium</taxon>
    </lineage>
</organism>
<evidence type="ECO:0000256" key="6">
    <source>
        <dbReference type="ARBA" id="ARBA00023136"/>
    </source>
</evidence>
<dbReference type="Proteomes" id="UP001465668">
    <property type="component" value="Unassembled WGS sequence"/>
</dbReference>
<dbReference type="PROSITE" id="PS51751">
    <property type="entry name" value="EXPERA"/>
    <property type="match status" value="1"/>
</dbReference>
<name>A0ABR2XSS3_9PEZI</name>
<feature type="domain" description="EXPERA" evidence="8">
    <location>
        <begin position="9"/>
        <end position="170"/>
    </location>
</feature>
<dbReference type="EMBL" id="JARVKM010000025">
    <property type="protein sequence ID" value="KAK9776735.1"/>
    <property type="molecule type" value="Genomic_DNA"/>
</dbReference>
<protein>
    <recommendedName>
        <fullName evidence="7">Efficient mitochondria targeting-associated protein 19</fullName>
    </recommendedName>
</protein>
<dbReference type="PIRSF" id="PIRSF031032">
    <property type="entry name" value="TMP_97_prd"/>
    <property type="match status" value="1"/>
</dbReference>
<accession>A0ABR2XSS3</accession>
<dbReference type="InterPro" id="IPR016964">
    <property type="entry name" value="Sigma2_recept"/>
</dbReference>
<evidence type="ECO:0000256" key="3">
    <source>
        <dbReference type="ARBA" id="ARBA00022692"/>
    </source>
</evidence>
<dbReference type="InterPro" id="IPR033118">
    <property type="entry name" value="EXPERA"/>
</dbReference>
<reference evidence="9 10" key="1">
    <citation type="submission" date="2024-02" db="EMBL/GenBank/DDBJ databases">
        <title>First draft genome assembly of two strains of Seiridium cardinale.</title>
        <authorList>
            <person name="Emiliani G."/>
            <person name="Scali E."/>
        </authorList>
    </citation>
    <scope>NUCLEOTIDE SEQUENCE [LARGE SCALE GENOMIC DNA]</scope>
    <source>
        <strain evidence="9 10">BM-138-000479</strain>
    </source>
</reference>
<feature type="transmembrane region" description="Helical" evidence="7">
    <location>
        <begin position="12"/>
        <end position="28"/>
    </location>
</feature>
<evidence type="ECO:0000256" key="2">
    <source>
        <dbReference type="ARBA" id="ARBA00009096"/>
    </source>
</evidence>
<evidence type="ECO:0000256" key="4">
    <source>
        <dbReference type="ARBA" id="ARBA00022824"/>
    </source>
</evidence>
<keyword evidence="5 7" id="KW-1133">Transmembrane helix</keyword>
<feature type="transmembrane region" description="Helical" evidence="7">
    <location>
        <begin position="83"/>
        <end position="106"/>
    </location>
</feature>
<dbReference type="Pfam" id="PF05241">
    <property type="entry name" value="EBP"/>
    <property type="match status" value="1"/>
</dbReference>
<evidence type="ECO:0000259" key="8">
    <source>
        <dbReference type="PROSITE" id="PS51751"/>
    </source>
</evidence>
<keyword evidence="10" id="KW-1185">Reference proteome</keyword>
<feature type="transmembrane region" description="Helical" evidence="7">
    <location>
        <begin position="152"/>
        <end position="171"/>
    </location>
</feature>
<proteinExistence type="inferred from homology"/>
<feature type="transmembrane region" description="Helical" evidence="7">
    <location>
        <begin position="118"/>
        <end position="140"/>
    </location>
</feature>
<evidence type="ECO:0000256" key="5">
    <source>
        <dbReference type="ARBA" id="ARBA00022989"/>
    </source>
</evidence>
<comment type="similarity">
    <text evidence="2">Belongs to the TMEM97/sigma-2 receptor family.</text>
</comment>
<keyword evidence="3 7" id="KW-0812">Transmembrane</keyword>
<evidence type="ECO:0000256" key="1">
    <source>
        <dbReference type="ARBA" id="ARBA00004477"/>
    </source>
</evidence>
<keyword evidence="4 7" id="KW-0256">Endoplasmic reticulum</keyword>
<dbReference type="PANTHER" id="PTHR31204">
    <property type="entry name" value="SIGMA INTRACELLULAR RECEPTOR 2"/>
    <property type="match status" value="1"/>
</dbReference>
<sequence length="191" mass="21863">MAPTQRSWLDKVYLVYFVLHIPILFQQSKTDAKPVVDLVPFYPRSLWSTADSPLSFLGDLRVYYLETYKDQFFAPPPAPIPSFFPLFAFLELVFHLPVSVWAVRKLWSGPGLNGKAELLLLVYGVETVLTTATCMWEAWLWDEKLVNLNEKVVLLGGLYGAYFALAAVLSVDMYLRLQKRLDVVDGRKKIQ</sequence>
<evidence type="ECO:0000313" key="10">
    <source>
        <dbReference type="Proteomes" id="UP001465668"/>
    </source>
</evidence>
<gene>
    <name evidence="9" type="ORF">SCAR479_06473</name>
</gene>
<keyword evidence="6 7" id="KW-0472">Membrane</keyword>
<dbReference type="InterPro" id="IPR051987">
    <property type="entry name" value="Sigma-2_receptor-like"/>
</dbReference>
<comment type="subcellular location">
    <subcellularLocation>
        <location evidence="1">Endoplasmic reticulum membrane</location>
        <topology evidence="1">Multi-pass membrane protein</topology>
    </subcellularLocation>
</comment>
<evidence type="ECO:0000256" key="7">
    <source>
        <dbReference type="PIRNR" id="PIRNR031032"/>
    </source>
</evidence>
<dbReference type="PANTHER" id="PTHR31204:SF1">
    <property type="entry name" value="SIGMA INTRACELLULAR RECEPTOR 2"/>
    <property type="match status" value="1"/>
</dbReference>